<keyword evidence="2" id="KW-0732">Signal</keyword>
<sequence length="178" mass="19857">MKKVLLFGAFFALFGMSAYAQEEEAAEPVTDEELTQYATMEAMTLLYKDDKTEELRNMVLENEVIDGGARYNEIKAAWGDDAKMAEAEVTEEEKAAYQAILDFQNSLQQSMVDYKTELITESDVISVPVYNKVLAATKEDPALKEKLDSMITEIKAEKDAERAAEKEDGEAEAAEDGK</sequence>
<evidence type="ECO:0008006" key="5">
    <source>
        <dbReference type="Google" id="ProtNLM"/>
    </source>
</evidence>
<feature type="compositionally biased region" description="Acidic residues" evidence="1">
    <location>
        <begin position="167"/>
        <end position="178"/>
    </location>
</feature>
<dbReference type="AlphaFoldDB" id="A0A1I2XAB3"/>
<evidence type="ECO:0000256" key="1">
    <source>
        <dbReference type="SAM" id="MobiDB-lite"/>
    </source>
</evidence>
<reference evidence="4" key="1">
    <citation type="submission" date="2016-10" db="EMBL/GenBank/DDBJ databases">
        <authorList>
            <person name="Varghese N."/>
            <person name="Submissions S."/>
        </authorList>
    </citation>
    <scope>NUCLEOTIDE SEQUENCE [LARGE SCALE GENOMIC DNA]</scope>
    <source>
        <strain evidence="4">DSM 19315</strain>
    </source>
</reference>
<proteinExistence type="predicted"/>
<protein>
    <recommendedName>
        <fullName evidence="5">DUF4168 domain-containing protein</fullName>
    </recommendedName>
</protein>
<evidence type="ECO:0000313" key="4">
    <source>
        <dbReference type="Proteomes" id="UP000199642"/>
    </source>
</evidence>
<keyword evidence="4" id="KW-1185">Reference proteome</keyword>
<dbReference type="EMBL" id="FOPC01000017">
    <property type="protein sequence ID" value="SFH10438.1"/>
    <property type="molecule type" value="Genomic_DNA"/>
</dbReference>
<evidence type="ECO:0000256" key="2">
    <source>
        <dbReference type="SAM" id="SignalP"/>
    </source>
</evidence>
<feature type="signal peptide" evidence="2">
    <location>
        <begin position="1"/>
        <end position="20"/>
    </location>
</feature>
<feature type="chain" id="PRO_5011606685" description="DUF4168 domain-containing protein" evidence="2">
    <location>
        <begin position="21"/>
        <end position="178"/>
    </location>
</feature>
<accession>A0A1I2XAB3</accession>
<feature type="region of interest" description="Disordered" evidence="1">
    <location>
        <begin position="157"/>
        <end position="178"/>
    </location>
</feature>
<dbReference type="Proteomes" id="UP000199642">
    <property type="component" value="Unassembled WGS sequence"/>
</dbReference>
<name>A0A1I2XAB3_9BACT</name>
<organism evidence="3 4">
    <name type="scientific">Algoriphagus hitonicola</name>
    <dbReference type="NCBI Taxonomy" id="435880"/>
    <lineage>
        <taxon>Bacteria</taxon>
        <taxon>Pseudomonadati</taxon>
        <taxon>Bacteroidota</taxon>
        <taxon>Cytophagia</taxon>
        <taxon>Cytophagales</taxon>
        <taxon>Cyclobacteriaceae</taxon>
        <taxon>Algoriphagus</taxon>
    </lineage>
</organism>
<dbReference type="RefSeq" id="WP_245753074.1">
    <property type="nucleotide sequence ID" value="NZ_FOPC01000017.1"/>
</dbReference>
<evidence type="ECO:0000313" key="3">
    <source>
        <dbReference type="EMBL" id="SFH10438.1"/>
    </source>
</evidence>
<gene>
    <name evidence="3" type="ORF">SAMN04487988_11746</name>
</gene>
<feature type="compositionally biased region" description="Basic and acidic residues" evidence="1">
    <location>
        <begin position="157"/>
        <end position="166"/>
    </location>
</feature>
<dbReference type="STRING" id="435880.SAMN04487988_11746"/>